<gene>
    <name evidence="6" type="ORF">J2T60_001595</name>
</gene>
<feature type="zinc finger region" description="dksA C4-type" evidence="4">
    <location>
        <begin position="85"/>
        <end position="109"/>
    </location>
</feature>
<organism evidence="6 7">
    <name type="scientific">Natronospira proteinivora</name>
    <dbReference type="NCBI Taxonomy" id="1807133"/>
    <lineage>
        <taxon>Bacteria</taxon>
        <taxon>Pseudomonadati</taxon>
        <taxon>Pseudomonadota</taxon>
        <taxon>Gammaproteobacteria</taxon>
        <taxon>Natronospirales</taxon>
        <taxon>Natronospiraceae</taxon>
        <taxon>Natronospira</taxon>
    </lineage>
</organism>
<evidence type="ECO:0000313" key="6">
    <source>
        <dbReference type="EMBL" id="MCP1727595.1"/>
    </source>
</evidence>
<feature type="domain" description="Zinc finger DksA/TraR C4-type" evidence="5">
    <location>
        <begin position="82"/>
        <end position="109"/>
    </location>
</feature>
<sequence>MDKAKREAYRDKLLTMREELKAAAEDDADANRPVELDQTRQGRLSRMDAMQAQQMAQAVARRRRDKLHRVEGALRRLGDDEFGDCFKCGQPIEEKRLAADPTITRCIDCTAE</sequence>
<dbReference type="PROSITE" id="PS51128">
    <property type="entry name" value="ZF_DKSA_2"/>
    <property type="match status" value="1"/>
</dbReference>
<evidence type="ECO:0000256" key="4">
    <source>
        <dbReference type="PROSITE-ProRule" id="PRU00510"/>
    </source>
</evidence>
<dbReference type="SUPFAM" id="SSF57716">
    <property type="entry name" value="Glucocorticoid receptor-like (DNA-binding domain)"/>
    <property type="match status" value="1"/>
</dbReference>
<dbReference type="EMBL" id="JALJYF010000002">
    <property type="protein sequence ID" value="MCP1727595.1"/>
    <property type="molecule type" value="Genomic_DNA"/>
</dbReference>
<evidence type="ECO:0000256" key="3">
    <source>
        <dbReference type="ARBA" id="ARBA00022833"/>
    </source>
</evidence>
<reference evidence="6 7" key="1">
    <citation type="submission" date="2022-03" db="EMBL/GenBank/DDBJ databases">
        <title>Genomic Encyclopedia of Type Strains, Phase III (KMG-III): the genomes of soil and plant-associated and newly described type strains.</title>
        <authorList>
            <person name="Whitman W."/>
        </authorList>
    </citation>
    <scope>NUCLEOTIDE SEQUENCE [LARGE SCALE GENOMIC DNA]</scope>
    <source>
        <strain evidence="6 7">BSker1</strain>
    </source>
</reference>
<keyword evidence="1" id="KW-0479">Metal-binding</keyword>
<evidence type="ECO:0000256" key="2">
    <source>
        <dbReference type="ARBA" id="ARBA00022771"/>
    </source>
</evidence>
<dbReference type="PANTHER" id="PTHR33823:SF4">
    <property type="entry name" value="GENERAL STRESS PROTEIN 16O"/>
    <property type="match status" value="1"/>
</dbReference>
<evidence type="ECO:0000256" key="1">
    <source>
        <dbReference type="ARBA" id="ARBA00022723"/>
    </source>
</evidence>
<dbReference type="PANTHER" id="PTHR33823">
    <property type="entry name" value="RNA POLYMERASE-BINDING TRANSCRIPTION FACTOR DKSA-RELATED"/>
    <property type="match status" value="1"/>
</dbReference>
<dbReference type="Gene3D" id="1.20.120.910">
    <property type="entry name" value="DksA, coiled-coil domain"/>
    <property type="match status" value="1"/>
</dbReference>
<name>A0ABT1G8G7_9GAMM</name>
<dbReference type="RefSeq" id="WP_253448036.1">
    <property type="nucleotide sequence ID" value="NZ_JALJYF010000002.1"/>
</dbReference>
<keyword evidence="3" id="KW-0862">Zinc</keyword>
<keyword evidence="2" id="KW-0863">Zinc-finger</keyword>
<accession>A0ABT1G8G7</accession>
<evidence type="ECO:0000313" key="7">
    <source>
        <dbReference type="Proteomes" id="UP001523550"/>
    </source>
</evidence>
<evidence type="ECO:0000259" key="5">
    <source>
        <dbReference type="Pfam" id="PF01258"/>
    </source>
</evidence>
<dbReference type="Proteomes" id="UP001523550">
    <property type="component" value="Unassembled WGS sequence"/>
</dbReference>
<proteinExistence type="predicted"/>
<keyword evidence="7" id="KW-1185">Reference proteome</keyword>
<protein>
    <submittedName>
        <fullName evidence="6">DnaK suppressor protein</fullName>
    </submittedName>
</protein>
<dbReference type="Pfam" id="PF01258">
    <property type="entry name" value="zf-dskA_traR"/>
    <property type="match status" value="1"/>
</dbReference>
<comment type="caution">
    <text evidence="6">The sequence shown here is derived from an EMBL/GenBank/DDBJ whole genome shotgun (WGS) entry which is preliminary data.</text>
</comment>
<dbReference type="InterPro" id="IPR000962">
    <property type="entry name" value="Znf_DskA_TraR"/>
</dbReference>